<dbReference type="HOGENOM" id="CLU_030705_1_2_6"/>
<feature type="chain" id="PRO_5002609441" evidence="2">
    <location>
        <begin position="27"/>
        <end position="420"/>
    </location>
</feature>
<dbReference type="PROSITE" id="PS51257">
    <property type="entry name" value="PROKAR_LIPOPROTEIN"/>
    <property type="match status" value="1"/>
</dbReference>
<dbReference type="AlphaFoldDB" id="A0A0H3FVW9"/>
<dbReference type="EMBL" id="CP002824">
    <property type="protein sequence ID" value="AEG96990.1"/>
    <property type="molecule type" value="Genomic_DNA"/>
</dbReference>
<dbReference type="InterPro" id="IPR041854">
    <property type="entry name" value="BFD-like_2Fe2S-bd_dom_sf"/>
</dbReference>
<evidence type="ECO:0000313" key="5">
    <source>
        <dbReference type="Proteomes" id="UP000008881"/>
    </source>
</evidence>
<proteinExistence type="predicted"/>
<sequence length="420" mass="44123">MNTLRCDILILGAGPAGMAAALSAAACNKQVIILDDNPAPGGQIWRAGPQATQPALARRYRDAIAASAAIRLVNGARLIARPSAYSVLFETADGGGVVHWQKLILCCGARELSLPFPGWTLPGVTGAGGLQAQIKQGLALKGEKVVIAGSGPLLLAVADTVNKAGGEVTSIIEQAPLPALLRFAGGLWRWPQKLRQLATLAPKGYLSGTQVIRAHGTTRLEAVTLRQRGVERTIACDRLAIGYGLIPNIETALLFGCATAQEAIQVNRWQQTSIADIYAAGECTGFGGSELALAEGEIAGFAAAGASHQAQALFARRARWQRFADAINRAFRLAESLKNAATPESLLCRCEDVRCGDVAAAGGWPQAKLTQRCGMGACQGRTCAASARWLYGWPLPQPREPLAPARAETLIALARLSAEP</sequence>
<dbReference type="Gene3D" id="3.50.50.60">
    <property type="entry name" value="FAD/NAD(P)-binding domain"/>
    <property type="match status" value="2"/>
</dbReference>
<keyword evidence="2" id="KW-0732">Signal</keyword>
<dbReference type="GeneID" id="93310250"/>
<dbReference type="KEGG" id="eae:EAE_10370"/>
<dbReference type="GO" id="GO:0016491">
    <property type="term" value="F:oxidoreductase activity"/>
    <property type="evidence" value="ECO:0007669"/>
    <property type="project" value="UniProtKB-KW"/>
</dbReference>
<reference evidence="4 5" key="1">
    <citation type="journal article" date="2012" name="J. Bacteriol.">
        <title>Complete genome sequence of Enterobacter aerogenes KCTC 2190.</title>
        <authorList>
            <person name="Shin S.H."/>
            <person name="Kim S."/>
            <person name="Kim J.Y."/>
            <person name="Lee S."/>
            <person name="Um Y."/>
            <person name="Oh M.K."/>
            <person name="Kim Y.R."/>
            <person name="Lee J."/>
            <person name="Yang K.S."/>
        </authorList>
    </citation>
    <scope>NUCLEOTIDE SEQUENCE [LARGE SCALE GENOMIC DNA]</scope>
    <source>
        <strain evidence="4 5">KCTC 2190</strain>
    </source>
</reference>
<dbReference type="PANTHER" id="PTHR42949">
    <property type="entry name" value="ANAEROBIC GLYCEROL-3-PHOSPHATE DEHYDROGENASE SUBUNIT B"/>
    <property type="match status" value="1"/>
</dbReference>
<evidence type="ECO:0000256" key="1">
    <source>
        <dbReference type="ARBA" id="ARBA00023002"/>
    </source>
</evidence>
<dbReference type="PRINTS" id="PR00469">
    <property type="entry name" value="PNDRDTASEII"/>
</dbReference>
<name>A0A0H3FVW9_KLEAK</name>
<dbReference type="Pfam" id="PF07992">
    <property type="entry name" value="Pyr_redox_2"/>
    <property type="match status" value="1"/>
</dbReference>
<feature type="signal peptide" evidence="2">
    <location>
        <begin position="1"/>
        <end position="26"/>
    </location>
</feature>
<dbReference type="InterPro" id="IPR051691">
    <property type="entry name" value="Metab_Enz_Cyan_OpOx_G3PDH"/>
</dbReference>
<organism evidence="4 5">
    <name type="scientific">Klebsiella aerogenes (strain ATCC 13048 / DSM 30053 / CCUG 1429 / JCM 1235 / KCTC 2190 / NBRC 13534 / NCIMB 10102 / NCTC 10006 / CDC 819-56)</name>
    <name type="common">Enterobacter aerogenes</name>
    <dbReference type="NCBI Taxonomy" id="1028307"/>
    <lineage>
        <taxon>Bacteria</taxon>
        <taxon>Pseudomonadati</taxon>
        <taxon>Pseudomonadota</taxon>
        <taxon>Gammaproteobacteria</taxon>
        <taxon>Enterobacterales</taxon>
        <taxon>Enterobacteriaceae</taxon>
        <taxon>Klebsiella/Raoultella group</taxon>
        <taxon>Klebsiella</taxon>
    </lineage>
</organism>
<evidence type="ECO:0000313" key="4">
    <source>
        <dbReference type="EMBL" id="AEG96990.1"/>
    </source>
</evidence>
<evidence type="ECO:0000259" key="3">
    <source>
        <dbReference type="Pfam" id="PF07992"/>
    </source>
</evidence>
<dbReference type="OrthoDB" id="9801699at2"/>
<keyword evidence="5" id="KW-1185">Reference proteome</keyword>
<keyword evidence="1" id="KW-0560">Oxidoreductase</keyword>
<dbReference type="RefSeq" id="WP_015704297.1">
    <property type="nucleotide sequence ID" value="NC_015663.1"/>
</dbReference>
<dbReference type="InterPro" id="IPR036188">
    <property type="entry name" value="FAD/NAD-bd_sf"/>
</dbReference>
<dbReference type="PATRIC" id="fig|1028307.3.peg.2064"/>
<dbReference type="InterPro" id="IPR023753">
    <property type="entry name" value="FAD/NAD-binding_dom"/>
</dbReference>
<accession>A0A0H3FVW9</accession>
<dbReference type="eggNOG" id="COG0446">
    <property type="taxonomic scope" value="Bacteria"/>
</dbReference>
<protein>
    <submittedName>
        <fullName evidence="4">Pyridine nucleotide-disulfide oxidoreductase</fullName>
    </submittedName>
</protein>
<dbReference type="SUPFAM" id="SSF51905">
    <property type="entry name" value="FAD/NAD(P)-binding domain"/>
    <property type="match status" value="1"/>
</dbReference>
<gene>
    <name evidence="4" type="ordered locus">EAE_10370</name>
</gene>
<dbReference type="Gene3D" id="1.10.10.1100">
    <property type="entry name" value="BFD-like [2Fe-2S]-binding domain"/>
    <property type="match status" value="1"/>
</dbReference>
<feature type="domain" description="FAD/NAD(P)-binding" evidence="3">
    <location>
        <begin position="7"/>
        <end position="288"/>
    </location>
</feature>
<dbReference type="PANTHER" id="PTHR42949:SF3">
    <property type="entry name" value="ANAEROBIC GLYCEROL-3-PHOSPHATE DEHYDROGENASE SUBUNIT B"/>
    <property type="match status" value="1"/>
</dbReference>
<dbReference type="PRINTS" id="PR00368">
    <property type="entry name" value="FADPNR"/>
</dbReference>
<dbReference type="Proteomes" id="UP000008881">
    <property type="component" value="Chromosome"/>
</dbReference>
<dbReference type="PIRSF" id="PIRSF037495">
    <property type="entry name" value="Opine_OX_OoxA/HcnB"/>
    <property type="match status" value="1"/>
</dbReference>
<evidence type="ECO:0000256" key="2">
    <source>
        <dbReference type="SAM" id="SignalP"/>
    </source>
</evidence>
<dbReference type="InterPro" id="IPR017224">
    <property type="entry name" value="Opine_Oxase_asu/HCN_bsu"/>
</dbReference>